<dbReference type="Proteomes" id="UP000076486">
    <property type="component" value="Unassembled WGS sequence"/>
</dbReference>
<proteinExistence type="predicted"/>
<organism evidence="1 2">
    <name type="scientific">Pseudoalteromonas luteoviolacea CPMOR-1</name>
    <dbReference type="NCBI Taxonomy" id="1365248"/>
    <lineage>
        <taxon>Bacteria</taxon>
        <taxon>Pseudomonadati</taxon>
        <taxon>Pseudomonadota</taxon>
        <taxon>Gammaproteobacteria</taxon>
        <taxon>Alteromonadales</taxon>
        <taxon>Pseudoalteromonadaceae</taxon>
        <taxon>Pseudoalteromonas</taxon>
    </lineage>
</organism>
<sequence>MNKQQLDVLASVKKMASAFHQGDLEKMMSLYEM</sequence>
<evidence type="ECO:0000313" key="1">
    <source>
        <dbReference type="EMBL" id="KZN64703.1"/>
    </source>
</evidence>
<accession>A0A161Z819</accession>
<dbReference type="EMBL" id="AUYC01000020">
    <property type="protein sequence ID" value="KZN64703.1"/>
    <property type="molecule type" value="Genomic_DNA"/>
</dbReference>
<evidence type="ECO:0000313" key="2">
    <source>
        <dbReference type="Proteomes" id="UP000076486"/>
    </source>
</evidence>
<gene>
    <name evidence="1" type="ORF">N473_13000</name>
</gene>
<name>A0A161Z819_9GAMM</name>
<dbReference type="AlphaFoldDB" id="A0A161Z819"/>
<protein>
    <submittedName>
        <fullName evidence="1">Uncharacterized protein</fullName>
    </submittedName>
</protein>
<dbReference type="PATRIC" id="fig|1365248.3.peg.1510"/>
<comment type="caution">
    <text evidence="1">The sequence shown here is derived from an EMBL/GenBank/DDBJ whole genome shotgun (WGS) entry which is preliminary data.</text>
</comment>
<reference evidence="1 2" key="1">
    <citation type="submission" date="2013-07" db="EMBL/GenBank/DDBJ databases">
        <title>Comparative Genomic and Metabolomic Analysis of Twelve Strains of Pseudoalteromonas luteoviolacea.</title>
        <authorList>
            <person name="Vynne N.G."/>
            <person name="Mansson M."/>
            <person name="Gram L."/>
        </authorList>
    </citation>
    <scope>NUCLEOTIDE SEQUENCE [LARGE SCALE GENOMIC DNA]</scope>
    <source>
        <strain evidence="1 2">CPMOR-1</strain>
    </source>
</reference>